<keyword evidence="1" id="KW-0812">Transmembrane</keyword>
<name>A0A1U7M1Q7_9FIRM</name>
<gene>
    <name evidence="2" type="ORF">BIV18_08645</name>
</gene>
<keyword evidence="1" id="KW-1133">Transmembrane helix</keyword>
<dbReference type="InterPro" id="IPR036249">
    <property type="entry name" value="Thioredoxin-like_sf"/>
</dbReference>
<sequence>MNRFKDSKIFLSYAYGILIVLIFYNIYLRGYLRDYSIYNLKFFYILNLLIFPSIILLYLFLKFNFKKLKSILFLLLIFLSFLNLTICYKAKKEIKEYEYGMINSVKLISLKESYMGKIYFYRDDCPACKVLTEKIKWCNKKGKEKILMYNTNSDLKNKRKIIKKYNISTVPIVINIDKYGNVKDITTEIIKKLNNI</sequence>
<organism evidence="2 3">
    <name type="scientific">Peptoniphilus porci</name>
    <dbReference type="NCBI Taxonomy" id="2652280"/>
    <lineage>
        <taxon>Bacteria</taxon>
        <taxon>Bacillati</taxon>
        <taxon>Bacillota</taxon>
        <taxon>Tissierellia</taxon>
        <taxon>Tissierellales</taxon>
        <taxon>Peptoniphilaceae</taxon>
        <taxon>Peptoniphilus</taxon>
    </lineage>
</organism>
<evidence type="ECO:0000313" key="3">
    <source>
        <dbReference type="Proteomes" id="UP000187166"/>
    </source>
</evidence>
<reference evidence="2 3" key="1">
    <citation type="journal article" date="2016" name="Appl. Environ. Microbiol.">
        <title>Function and Phylogeny of Bacterial Butyryl Coenzyme A:Acetate Transferases and Their Diversity in the Proximal Colon of Swine.</title>
        <authorList>
            <person name="Trachsel J."/>
            <person name="Bayles D.O."/>
            <person name="Looft T."/>
            <person name="Levine U.Y."/>
            <person name="Allen H.K."/>
        </authorList>
    </citation>
    <scope>NUCLEOTIDE SEQUENCE [LARGE SCALE GENOMIC DNA]</scope>
    <source>
        <strain evidence="2 3">35-6-1</strain>
    </source>
</reference>
<comment type="caution">
    <text evidence="2">The sequence shown here is derived from an EMBL/GenBank/DDBJ whole genome shotgun (WGS) entry which is preliminary data.</text>
</comment>
<dbReference type="AlphaFoldDB" id="A0A1U7M1Q7"/>
<keyword evidence="1" id="KW-0472">Membrane</keyword>
<feature type="transmembrane region" description="Helical" evidence="1">
    <location>
        <begin position="12"/>
        <end position="30"/>
    </location>
</feature>
<dbReference type="SUPFAM" id="SSF52833">
    <property type="entry name" value="Thioredoxin-like"/>
    <property type="match status" value="1"/>
</dbReference>
<accession>A0A1U7M1Q7</accession>
<protein>
    <recommendedName>
        <fullName evidence="4">Thioredoxin domain-containing protein</fullName>
    </recommendedName>
</protein>
<dbReference type="EMBL" id="MJIH01000001">
    <property type="protein sequence ID" value="OLR65573.1"/>
    <property type="molecule type" value="Genomic_DNA"/>
</dbReference>
<proteinExistence type="predicted"/>
<evidence type="ECO:0000256" key="1">
    <source>
        <dbReference type="SAM" id="Phobius"/>
    </source>
</evidence>
<evidence type="ECO:0000313" key="2">
    <source>
        <dbReference type="EMBL" id="OLR65573.1"/>
    </source>
</evidence>
<dbReference type="Proteomes" id="UP000187166">
    <property type="component" value="Unassembled WGS sequence"/>
</dbReference>
<dbReference type="Gene3D" id="3.40.30.10">
    <property type="entry name" value="Glutaredoxin"/>
    <property type="match status" value="1"/>
</dbReference>
<feature type="transmembrane region" description="Helical" evidence="1">
    <location>
        <begin position="42"/>
        <end position="61"/>
    </location>
</feature>
<evidence type="ECO:0008006" key="4">
    <source>
        <dbReference type="Google" id="ProtNLM"/>
    </source>
</evidence>
<keyword evidence="3" id="KW-1185">Reference proteome</keyword>
<feature type="transmembrane region" description="Helical" evidence="1">
    <location>
        <begin position="68"/>
        <end position="86"/>
    </location>
</feature>